<sequence>MADQKLKGIEDSIKKLDARVQQLTTRIRCESTSVDKMDETQAQNTKTQRKLELILQQLLKDRSPETPSPTIGSSYAQRVSLSIGGSTSGGSIRQLAQSTAPLTPLSAADARGIAFPPAPVQRNPQPPILPTPVGTTKAGNQHLQIATAEDPKGKLMFPEFDGTNPRAWIRRCDRYFEIYKVPDHQKMTYIAMHLKDKVDNWFDAYIIDRGGIVEWPLFCMDVCRRFDHIKPLDIIDEFSKLRCHERYYPGYQYKPKTLNLMTVTSGAEQEEFYHDAREATEATEPVEETFAVVEEEHAELSINVTLGMTTSPSTIKIHGTVKKLSMLILVYSGSTHSFISPRVAKSMTRMVYPSAQPLRVVMANGQQMFSEEWCPKFKWTMQGEEFDFPIRVLHLGGYDMVLGMNWLDKFTPVILNTRPFSVTFLKKGRIITLKGNTDSAKVWFDVEENTAKLLQQGSSCCLVQLYDLSQQTPEVDVPIPVIELLQKYADIFEEPMPLPPVRTVVPSQSCFASPALLVKKKDSTWRLCVDYRKLNAMTIKNKYTIPVVEDLLDELKRAVLFSKIDLRHGYHQVRMKESDEFKTAFRTHHRLWQFKVMPFGLTNAPATFQALMHQWPTPTSIKALRGFLGLTGYYERFILGYGVISKPLTLLLKKGNFAWTKEATATFERLKEAMVKAPVLALPDFSKPFIVEVDASGSGIGAILIQKHHPIAYLSQALSPKNQGLSTYEKELLALILAVDKWRHYLQ</sequence>
<accession>A0AC58USC8</accession>
<name>A0AC58USC8_TOBAC</name>
<evidence type="ECO:0000313" key="1">
    <source>
        <dbReference type="Proteomes" id="UP000790787"/>
    </source>
</evidence>
<protein>
    <submittedName>
        <fullName evidence="2">Uncharacterized protein LOC142182219</fullName>
    </submittedName>
</protein>
<keyword evidence="1" id="KW-1185">Reference proteome</keyword>
<dbReference type="RefSeq" id="XP_075112396.1">
    <property type="nucleotide sequence ID" value="XM_075256295.1"/>
</dbReference>
<reference evidence="1" key="1">
    <citation type="journal article" date="2014" name="Nat. Commun.">
        <title>The tobacco genome sequence and its comparison with those of tomato and potato.</title>
        <authorList>
            <person name="Sierro N."/>
            <person name="Battey J.N."/>
            <person name="Ouadi S."/>
            <person name="Bakaher N."/>
            <person name="Bovet L."/>
            <person name="Willig A."/>
            <person name="Goepfert S."/>
            <person name="Peitsch M.C."/>
            <person name="Ivanov N.V."/>
        </authorList>
    </citation>
    <scope>NUCLEOTIDE SEQUENCE [LARGE SCALE GENOMIC DNA]</scope>
</reference>
<reference evidence="2" key="2">
    <citation type="submission" date="2025-08" db="UniProtKB">
        <authorList>
            <consortium name="RefSeq"/>
        </authorList>
    </citation>
    <scope>IDENTIFICATION</scope>
    <source>
        <tissue evidence="2">Leaf</tissue>
    </source>
</reference>
<proteinExistence type="predicted"/>
<gene>
    <name evidence="2" type="primary">LOC142182219</name>
</gene>
<organism evidence="1 2">
    <name type="scientific">Nicotiana tabacum</name>
    <name type="common">Common tobacco</name>
    <dbReference type="NCBI Taxonomy" id="4097"/>
    <lineage>
        <taxon>Eukaryota</taxon>
        <taxon>Viridiplantae</taxon>
        <taxon>Streptophyta</taxon>
        <taxon>Embryophyta</taxon>
        <taxon>Tracheophyta</taxon>
        <taxon>Spermatophyta</taxon>
        <taxon>Magnoliopsida</taxon>
        <taxon>eudicotyledons</taxon>
        <taxon>Gunneridae</taxon>
        <taxon>Pentapetalae</taxon>
        <taxon>asterids</taxon>
        <taxon>lamiids</taxon>
        <taxon>Solanales</taxon>
        <taxon>Solanaceae</taxon>
        <taxon>Nicotianoideae</taxon>
        <taxon>Nicotianeae</taxon>
        <taxon>Nicotiana</taxon>
    </lineage>
</organism>
<evidence type="ECO:0000313" key="2">
    <source>
        <dbReference type="RefSeq" id="XP_075112396.1"/>
    </source>
</evidence>
<dbReference type="Proteomes" id="UP000790787">
    <property type="component" value="Chromosome 6"/>
</dbReference>